<dbReference type="SUPFAM" id="SSF88659">
    <property type="entry name" value="Sigma3 and sigma4 domains of RNA polymerase sigma factors"/>
    <property type="match status" value="1"/>
</dbReference>
<dbReference type="GO" id="GO:0006352">
    <property type="term" value="P:DNA-templated transcription initiation"/>
    <property type="evidence" value="ECO:0007669"/>
    <property type="project" value="InterPro"/>
</dbReference>
<evidence type="ECO:0000259" key="6">
    <source>
        <dbReference type="Pfam" id="PF04542"/>
    </source>
</evidence>
<reference evidence="8" key="1">
    <citation type="submission" date="2022-09" db="EMBL/GenBank/DDBJ databases">
        <title>Winslowiella arboricola sp. nov., isolated from bleeding cankers on broadleaf hosts.</title>
        <authorList>
            <person name="Brady C."/>
            <person name="Kaur S."/>
            <person name="Crampton B."/>
            <person name="Maddock D."/>
            <person name="Arnold D."/>
            <person name="Denman S."/>
        </authorList>
    </citation>
    <scope>NUCLEOTIDE SEQUENCE</scope>
    <source>
        <strain evidence="8">BAC 15a-03b</strain>
    </source>
</reference>
<name>A0A9J6PTH1_9GAMM</name>
<dbReference type="Pfam" id="PF08281">
    <property type="entry name" value="Sigma70_r4_2"/>
    <property type="match status" value="1"/>
</dbReference>
<dbReference type="EMBL" id="JAODIM010000043">
    <property type="protein sequence ID" value="MCU5779755.1"/>
    <property type="molecule type" value="Genomic_DNA"/>
</dbReference>
<dbReference type="InterPro" id="IPR013249">
    <property type="entry name" value="RNA_pol_sigma70_r4_t2"/>
</dbReference>
<dbReference type="InterPro" id="IPR039425">
    <property type="entry name" value="RNA_pol_sigma-70-like"/>
</dbReference>
<evidence type="ECO:0000313" key="8">
    <source>
        <dbReference type="EMBL" id="MCU5779755.1"/>
    </source>
</evidence>
<dbReference type="InterPro" id="IPR007627">
    <property type="entry name" value="RNA_pol_sigma70_r2"/>
</dbReference>
<keyword evidence="9" id="KW-1185">Reference proteome</keyword>
<dbReference type="Gene3D" id="1.10.10.10">
    <property type="entry name" value="Winged helix-like DNA-binding domain superfamily/Winged helix DNA-binding domain"/>
    <property type="match status" value="1"/>
</dbReference>
<evidence type="ECO:0000313" key="9">
    <source>
        <dbReference type="Proteomes" id="UP001064262"/>
    </source>
</evidence>
<dbReference type="InterPro" id="IPR036388">
    <property type="entry name" value="WH-like_DNA-bd_sf"/>
</dbReference>
<evidence type="ECO:0000256" key="5">
    <source>
        <dbReference type="ARBA" id="ARBA00023163"/>
    </source>
</evidence>
<evidence type="ECO:0000256" key="3">
    <source>
        <dbReference type="ARBA" id="ARBA00023082"/>
    </source>
</evidence>
<evidence type="ECO:0000256" key="4">
    <source>
        <dbReference type="ARBA" id="ARBA00023125"/>
    </source>
</evidence>
<keyword evidence="4" id="KW-0238">DNA-binding</keyword>
<evidence type="ECO:0000256" key="1">
    <source>
        <dbReference type="ARBA" id="ARBA00010641"/>
    </source>
</evidence>
<dbReference type="GO" id="GO:0016987">
    <property type="term" value="F:sigma factor activity"/>
    <property type="evidence" value="ECO:0007669"/>
    <property type="project" value="UniProtKB-KW"/>
</dbReference>
<dbReference type="SUPFAM" id="SSF88946">
    <property type="entry name" value="Sigma2 domain of RNA polymerase sigma factors"/>
    <property type="match status" value="1"/>
</dbReference>
<proteinExistence type="inferred from homology"/>
<gene>
    <name evidence="8" type="ORF">N5923_19895</name>
</gene>
<dbReference type="Proteomes" id="UP001064262">
    <property type="component" value="Unassembled WGS sequence"/>
</dbReference>
<comment type="caution">
    <text evidence="8">The sequence shown here is derived from an EMBL/GenBank/DDBJ whole genome shotgun (WGS) entry which is preliminary data.</text>
</comment>
<protein>
    <submittedName>
        <fullName evidence="8">RNA polymerase sigma factor</fullName>
    </submittedName>
</protein>
<dbReference type="RefSeq" id="WP_267141842.1">
    <property type="nucleotide sequence ID" value="NZ_JAODIL010000063.1"/>
</dbReference>
<keyword evidence="3" id="KW-0731">Sigma factor</keyword>
<dbReference type="Pfam" id="PF04542">
    <property type="entry name" value="Sigma70_r2"/>
    <property type="match status" value="1"/>
</dbReference>
<dbReference type="PANTHER" id="PTHR43133">
    <property type="entry name" value="RNA POLYMERASE ECF-TYPE SIGMA FACTO"/>
    <property type="match status" value="1"/>
</dbReference>
<dbReference type="InterPro" id="IPR014284">
    <property type="entry name" value="RNA_pol_sigma-70_dom"/>
</dbReference>
<dbReference type="InterPro" id="IPR013325">
    <property type="entry name" value="RNA_pol_sigma_r2"/>
</dbReference>
<sequence length="187" mass="21503">MAKIATERNLDLIAALRGCQKRLRAFIARRTASLADAEDVYQEISYQLIKADSYLHPVEQVAAWLYRAARNELIDRSRKKRELLLSDMLDKQWPAGDELGEILLNPQNSAEDHYLSQLVWQELEQALADMPLAQREAFEKTELQGYSFKQLADETGTAVETLLSRKHQAVLFLRLRLQVLYDALIDT</sequence>
<dbReference type="AlphaFoldDB" id="A0A9J6PTH1"/>
<keyword evidence="2" id="KW-0805">Transcription regulation</keyword>
<feature type="domain" description="RNA polymerase sigma factor 70 region 4 type 2" evidence="7">
    <location>
        <begin position="121"/>
        <end position="171"/>
    </location>
</feature>
<dbReference type="PANTHER" id="PTHR43133:SF8">
    <property type="entry name" value="RNA POLYMERASE SIGMA FACTOR HI_1459-RELATED"/>
    <property type="match status" value="1"/>
</dbReference>
<keyword evidence="5" id="KW-0804">Transcription</keyword>
<organism evidence="8 9">
    <name type="scientific">Winslowiella arboricola</name>
    <dbReference type="NCBI Taxonomy" id="2978220"/>
    <lineage>
        <taxon>Bacteria</taxon>
        <taxon>Pseudomonadati</taxon>
        <taxon>Pseudomonadota</taxon>
        <taxon>Gammaproteobacteria</taxon>
        <taxon>Enterobacterales</taxon>
        <taxon>Erwiniaceae</taxon>
        <taxon>Winslowiella</taxon>
    </lineage>
</organism>
<evidence type="ECO:0000259" key="7">
    <source>
        <dbReference type="Pfam" id="PF08281"/>
    </source>
</evidence>
<evidence type="ECO:0000256" key="2">
    <source>
        <dbReference type="ARBA" id="ARBA00023015"/>
    </source>
</evidence>
<feature type="domain" description="RNA polymerase sigma-70 region 2" evidence="6">
    <location>
        <begin position="19"/>
        <end position="81"/>
    </location>
</feature>
<accession>A0A9J6PTH1</accession>
<dbReference type="InterPro" id="IPR013324">
    <property type="entry name" value="RNA_pol_sigma_r3/r4-like"/>
</dbReference>
<comment type="similarity">
    <text evidence="1">Belongs to the sigma-70 factor family. ECF subfamily.</text>
</comment>
<dbReference type="Gene3D" id="1.10.1740.10">
    <property type="match status" value="1"/>
</dbReference>
<dbReference type="GO" id="GO:0003677">
    <property type="term" value="F:DNA binding"/>
    <property type="evidence" value="ECO:0007669"/>
    <property type="project" value="UniProtKB-KW"/>
</dbReference>
<dbReference type="NCBIfam" id="TIGR02937">
    <property type="entry name" value="sigma70-ECF"/>
    <property type="match status" value="1"/>
</dbReference>